<dbReference type="Gene3D" id="3.40.970.10">
    <property type="entry name" value="Ribonuclease H1, N-terminal domain"/>
    <property type="match status" value="1"/>
</dbReference>
<name>A0ABU6U4N2_9FABA</name>
<dbReference type="EMBL" id="JASCZI010120832">
    <property type="protein sequence ID" value="MED6155013.1"/>
    <property type="molecule type" value="Genomic_DNA"/>
</dbReference>
<comment type="caution">
    <text evidence="2">The sequence shown here is derived from an EMBL/GenBank/DDBJ whole genome shotgun (WGS) entry which is preliminary data.</text>
</comment>
<reference evidence="2 3" key="1">
    <citation type="journal article" date="2023" name="Plants (Basel)">
        <title>Bridging the Gap: Combining Genomics and Transcriptomics Approaches to Understand Stylosanthes scabra, an Orphan Legume from the Brazilian Caatinga.</title>
        <authorList>
            <person name="Ferreira-Neto J.R.C."/>
            <person name="da Silva M.D."/>
            <person name="Binneck E."/>
            <person name="de Melo N.F."/>
            <person name="da Silva R.H."/>
            <person name="de Melo A.L.T.M."/>
            <person name="Pandolfi V."/>
            <person name="Bustamante F.O."/>
            <person name="Brasileiro-Vidal A.C."/>
            <person name="Benko-Iseppon A.M."/>
        </authorList>
    </citation>
    <scope>NUCLEOTIDE SEQUENCE [LARGE SCALE GENOMIC DNA]</scope>
    <source>
        <tissue evidence="2">Leaves</tissue>
    </source>
</reference>
<evidence type="ECO:0000313" key="3">
    <source>
        <dbReference type="Proteomes" id="UP001341840"/>
    </source>
</evidence>
<feature type="domain" description="Ribonuclease H1 N-terminal" evidence="1">
    <location>
        <begin position="8"/>
        <end position="50"/>
    </location>
</feature>
<sequence>MEEGRYSFYAVRVGRTPRIYSSWEECNMQVHGFPFCEFKGFQRLAEAEEYINRGSLSERVRRGERRADGDIHETESLGQTLQRLSVGGGCVGKTKAKSACGVEKGSASKAGSPPKANHVVVVQDMVSLVRDVCKSIQVAVGGVFADDAKALQDAAFRLIEKIVSAEGLVIADYNCRVVQRLQGELEAMGTTLTSPLADRVRQLEQENMLLKAELDAFHEACVVNRP</sequence>
<dbReference type="Proteomes" id="UP001341840">
    <property type="component" value="Unassembled WGS sequence"/>
</dbReference>
<evidence type="ECO:0000313" key="2">
    <source>
        <dbReference type="EMBL" id="MED6155013.1"/>
    </source>
</evidence>
<proteinExistence type="predicted"/>
<dbReference type="SUPFAM" id="SSF55658">
    <property type="entry name" value="L9 N-domain-like"/>
    <property type="match status" value="1"/>
</dbReference>
<evidence type="ECO:0000259" key="1">
    <source>
        <dbReference type="Pfam" id="PF01693"/>
    </source>
</evidence>
<accession>A0ABU6U4N2</accession>
<keyword evidence="3" id="KW-1185">Reference proteome</keyword>
<dbReference type="InterPro" id="IPR009027">
    <property type="entry name" value="Ribosomal_bL9/RNase_H1_N"/>
</dbReference>
<gene>
    <name evidence="2" type="ORF">PIB30_001695</name>
</gene>
<organism evidence="2 3">
    <name type="scientific">Stylosanthes scabra</name>
    <dbReference type="NCBI Taxonomy" id="79078"/>
    <lineage>
        <taxon>Eukaryota</taxon>
        <taxon>Viridiplantae</taxon>
        <taxon>Streptophyta</taxon>
        <taxon>Embryophyta</taxon>
        <taxon>Tracheophyta</taxon>
        <taxon>Spermatophyta</taxon>
        <taxon>Magnoliopsida</taxon>
        <taxon>eudicotyledons</taxon>
        <taxon>Gunneridae</taxon>
        <taxon>Pentapetalae</taxon>
        <taxon>rosids</taxon>
        <taxon>fabids</taxon>
        <taxon>Fabales</taxon>
        <taxon>Fabaceae</taxon>
        <taxon>Papilionoideae</taxon>
        <taxon>50 kb inversion clade</taxon>
        <taxon>dalbergioids sensu lato</taxon>
        <taxon>Dalbergieae</taxon>
        <taxon>Pterocarpus clade</taxon>
        <taxon>Stylosanthes</taxon>
    </lineage>
</organism>
<dbReference type="InterPro" id="IPR037056">
    <property type="entry name" value="RNase_H1_N_sf"/>
</dbReference>
<dbReference type="Pfam" id="PF01693">
    <property type="entry name" value="Cauli_VI"/>
    <property type="match status" value="1"/>
</dbReference>
<protein>
    <recommendedName>
        <fullName evidence="1">Ribonuclease H1 N-terminal domain-containing protein</fullName>
    </recommendedName>
</protein>
<dbReference type="InterPro" id="IPR011320">
    <property type="entry name" value="RNase_H1_N"/>
</dbReference>